<proteinExistence type="inferred from homology"/>
<dbReference type="Gene3D" id="2.60.40.1180">
    <property type="entry name" value="Golgi alpha-mannosidase II"/>
    <property type="match status" value="1"/>
</dbReference>
<keyword evidence="2" id="KW-0378">Hydrolase</keyword>
<dbReference type="InterPro" id="IPR006047">
    <property type="entry name" value="GH13_cat_dom"/>
</dbReference>
<evidence type="ECO:0000259" key="5">
    <source>
        <dbReference type="SMART" id="SM00642"/>
    </source>
</evidence>
<dbReference type="SUPFAM" id="SSF51445">
    <property type="entry name" value="(Trans)glycosidases"/>
    <property type="match status" value="1"/>
</dbReference>
<dbReference type="SUPFAM" id="SSF51011">
    <property type="entry name" value="Glycosyl hydrolase domain"/>
    <property type="match status" value="1"/>
</dbReference>
<keyword evidence="3" id="KW-0809">Transit peptide</keyword>
<evidence type="ECO:0000256" key="3">
    <source>
        <dbReference type="ARBA" id="ARBA00022946"/>
    </source>
</evidence>
<dbReference type="GO" id="GO:0004135">
    <property type="term" value="F:amylo-alpha-1,6-glucosidase activity"/>
    <property type="evidence" value="ECO:0007669"/>
    <property type="project" value="InterPro"/>
</dbReference>
<dbReference type="InterPro" id="IPR013783">
    <property type="entry name" value="Ig-like_fold"/>
</dbReference>
<dbReference type="SUPFAM" id="SSF81296">
    <property type="entry name" value="E set domains"/>
    <property type="match status" value="1"/>
</dbReference>
<dbReference type="FunFam" id="3.20.20.80:FF:000054">
    <property type="entry name" value="Glycogen debranching enzyme"/>
    <property type="match status" value="1"/>
</dbReference>
<dbReference type="GO" id="GO:0005980">
    <property type="term" value="P:glycogen catabolic process"/>
    <property type="evidence" value="ECO:0007669"/>
    <property type="project" value="InterPro"/>
</dbReference>
<dbReference type="Proteomes" id="UP000783796">
    <property type="component" value="Unassembled WGS sequence"/>
</dbReference>
<dbReference type="InterPro" id="IPR004193">
    <property type="entry name" value="Glyco_hydro_13_N"/>
</dbReference>
<dbReference type="InterPro" id="IPR017853">
    <property type="entry name" value="GH"/>
</dbReference>
<dbReference type="EMBL" id="JAHLFW010000018">
    <property type="protein sequence ID" value="MBU3837085.1"/>
    <property type="molecule type" value="Genomic_DNA"/>
</dbReference>
<evidence type="ECO:0000313" key="7">
    <source>
        <dbReference type="Proteomes" id="UP000783796"/>
    </source>
</evidence>
<dbReference type="InterPro" id="IPR011837">
    <property type="entry name" value="Glycogen_debranch_GlgX"/>
</dbReference>
<evidence type="ECO:0000256" key="1">
    <source>
        <dbReference type="ARBA" id="ARBA00008061"/>
    </source>
</evidence>
<gene>
    <name evidence="6" type="primary">glgX</name>
    <name evidence="6" type="ORF">H9777_01900</name>
</gene>
<dbReference type="CDD" id="cd11234">
    <property type="entry name" value="E_set_GDE_N"/>
    <property type="match status" value="1"/>
</dbReference>
<dbReference type="NCBIfam" id="TIGR02100">
    <property type="entry name" value="glgX_debranch"/>
    <property type="match status" value="1"/>
</dbReference>
<feature type="domain" description="Glycosyl hydrolase family 13 catalytic" evidence="5">
    <location>
        <begin position="164"/>
        <end position="576"/>
    </location>
</feature>
<evidence type="ECO:0000256" key="4">
    <source>
        <dbReference type="ARBA" id="ARBA00023295"/>
    </source>
</evidence>
<protein>
    <submittedName>
        <fullName evidence="6">Glycogen debranching protein GlgX</fullName>
    </submittedName>
</protein>
<sequence length="712" mass="81552">MQRIDLFPTHEYQGLKLRAGRPYPFGATVIGNAVNFSIYSRYATDCTLVLFRNHEKEPFIEIPFNKAFRMGNVFSMMVFDLDFENIEYGYRMDGPYNPQEGHRFNKEKILMDPYAKLIAGRDVWGVQPDWDSKYQYRARIVYDDFDWEDDLPLETPVGDLVIYEMHVRNFTCDPSSNVKYPGTFAGIMEKIPYLKKLGVNCVELMPIHEFDEFENSKPSPVDGRMLYNVWGYSNVGFFAPKAAYASTGRFGMQVDELKNLIKQLHSNGIEVILDVVFNHTAEGNENGPYISYRGIDNKTYYMLTPDGYYFNFSGCGNTLNCNNPNVRDMIVESLRYWVTDYHVDGFRFDLAAILGRDQNGYPMSNPPLLESLAHDPILGKTKLIAEAWDAGGLYQVGSFPSWGRWAEWNGKYRDSIRRFIKSDEHVLADVKERIAGSPDLYASQNRGVKASVNFITAHDGFTMMDLVSYNGKHNEANGENNCDGEDQNNSWNCGWEGECDDEGINFLRHKQIKNAITLLMVSQGIPMILSGDEMGNTQFGNNNAYCQDNEIGWLNWNNLDKNSDLYNYFRKIIAFRKCHKVLRHEYHLGYCDYKNTGYPDISWHGVKAWCPETGYNNLTAAFMLNGCYAEVNGIADNFIYVAMNMHWDMHGFELPQLPEGVVWYIFANTDVAAPYDIVEPGEEILMDNQQEVLVGARSIVILVGKPIEENNN</sequence>
<dbReference type="Pfam" id="PF02922">
    <property type="entry name" value="CBM_48"/>
    <property type="match status" value="1"/>
</dbReference>
<accession>A0A948T9R8</accession>
<evidence type="ECO:0000313" key="6">
    <source>
        <dbReference type="EMBL" id="MBU3837085.1"/>
    </source>
</evidence>
<organism evidence="6 7">
    <name type="scientific">Candidatus Phocaeicola faecigallinarum</name>
    <dbReference type="NCBI Taxonomy" id="2838732"/>
    <lineage>
        <taxon>Bacteria</taxon>
        <taxon>Pseudomonadati</taxon>
        <taxon>Bacteroidota</taxon>
        <taxon>Bacteroidia</taxon>
        <taxon>Bacteroidales</taxon>
        <taxon>Bacteroidaceae</taxon>
        <taxon>Phocaeicola</taxon>
    </lineage>
</organism>
<dbReference type="Gene3D" id="2.60.40.10">
    <property type="entry name" value="Immunoglobulins"/>
    <property type="match status" value="1"/>
</dbReference>
<dbReference type="PANTHER" id="PTHR43002">
    <property type="entry name" value="GLYCOGEN DEBRANCHING ENZYME"/>
    <property type="match status" value="1"/>
</dbReference>
<dbReference type="Gene3D" id="3.20.20.80">
    <property type="entry name" value="Glycosidases"/>
    <property type="match status" value="1"/>
</dbReference>
<dbReference type="CDD" id="cd11326">
    <property type="entry name" value="AmyAc_Glg_debranch"/>
    <property type="match status" value="1"/>
</dbReference>
<evidence type="ECO:0000256" key="2">
    <source>
        <dbReference type="ARBA" id="ARBA00022801"/>
    </source>
</evidence>
<keyword evidence="4" id="KW-0326">Glycosidase</keyword>
<dbReference type="Pfam" id="PF00128">
    <property type="entry name" value="Alpha-amylase"/>
    <property type="match status" value="1"/>
</dbReference>
<comment type="caution">
    <text evidence="6">The sequence shown here is derived from an EMBL/GenBank/DDBJ whole genome shotgun (WGS) entry which is preliminary data.</text>
</comment>
<dbReference type="InterPro" id="IPR014756">
    <property type="entry name" value="Ig_E-set"/>
</dbReference>
<name>A0A948T9R8_9BACT</name>
<comment type="similarity">
    <text evidence="1">Belongs to the glycosyl hydrolase 13 family.</text>
</comment>
<dbReference type="AlphaFoldDB" id="A0A948T9R8"/>
<dbReference type="InterPro" id="IPR013780">
    <property type="entry name" value="Glyco_hydro_b"/>
</dbReference>
<reference evidence="6" key="1">
    <citation type="journal article" date="2021" name="PeerJ">
        <title>Extensive microbial diversity within the chicken gut microbiome revealed by metagenomics and culture.</title>
        <authorList>
            <person name="Gilroy R."/>
            <person name="Ravi A."/>
            <person name="Getino M."/>
            <person name="Pursley I."/>
            <person name="Horton D.L."/>
            <person name="Alikhan N.F."/>
            <person name="Baker D."/>
            <person name="Gharbi K."/>
            <person name="Hall N."/>
            <person name="Watson M."/>
            <person name="Adriaenssens E.M."/>
            <person name="Foster-Nyarko E."/>
            <person name="Jarju S."/>
            <person name="Secka A."/>
            <person name="Antonio M."/>
            <person name="Oren A."/>
            <person name="Chaudhuri R.R."/>
            <person name="La Ragione R."/>
            <person name="Hildebrand F."/>
            <person name="Pallen M.J."/>
        </authorList>
    </citation>
    <scope>NUCLEOTIDE SEQUENCE</scope>
    <source>
        <strain evidence="6">G4-2901</strain>
    </source>
</reference>
<reference evidence="6" key="2">
    <citation type="submission" date="2021-04" db="EMBL/GenBank/DDBJ databases">
        <authorList>
            <person name="Gilroy R."/>
        </authorList>
    </citation>
    <scope>NUCLEOTIDE SEQUENCE</scope>
    <source>
        <strain evidence="6">G4-2901</strain>
    </source>
</reference>
<dbReference type="SMART" id="SM00642">
    <property type="entry name" value="Aamy"/>
    <property type="match status" value="1"/>
</dbReference>